<organism evidence="1 2">
    <name type="scientific">Choristoneura fumiferana</name>
    <name type="common">Spruce budworm moth</name>
    <name type="synonym">Archips fumiferana</name>
    <dbReference type="NCBI Taxonomy" id="7141"/>
    <lineage>
        <taxon>Eukaryota</taxon>
        <taxon>Metazoa</taxon>
        <taxon>Ecdysozoa</taxon>
        <taxon>Arthropoda</taxon>
        <taxon>Hexapoda</taxon>
        <taxon>Insecta</taxon>
        <taxon>Pterygota</taxon>
        <taxon>Neoptera</taxon>
        <taxon>Endopterygota</taxon>
        <taxon>Lepidoptera</taxon>
        <taxon>Glossata</taxon>
        <taxon>Ditrysia</taxon>
        <taxon>Tortricoidea</taxon>
        <taxon>Tortricidae</taxon>
        <taxon>Tortricinae</taxon>
        <taxon>Choristoneura</taxon>
    </lineage>
</organism>
<dbReference type="Proteomes" id="UP001064048">
    <property type="component" value="Chromosome 22"/>
</dbReference>
<comment type="caution">
    <text evidence="1">The sequence shown here is derived from an EMBL/GenBank/DDBJ whole genome shotgun (WGS) entry which is preliminary data.</text>
</comment>
<dbReference type="EMBL" id="CM046122">
    <property type="protein sequence ID" value="KAI8423740.1"/>
    <property type="molecule type" value="Genomic_DNA"/>
</dbReference>
<sequence>MGQQTSRKILATVRGEPLVCVDIPPDAFHGLCFRSEYNGVYVPGGECSCGCGGFERRRYAESPSSVQRYVSAVTDRWSGRECSCRRRRGRGRRPACVCTAYRRVSDDRLAAVITLGARDLRRELDTIVLNADGDTVRDNSTAEVYVLSVAARPDSESSQECRRSELTQASDGSIRLHPHFQARI</sequence>
<accession>A0ACC0JHY2</accession>
<proteinExistence type="predicted"/>
<reference evidence="1 2" key="1">
    <citation type="journal article" date="2022" name="Genome Biol. Evol.">
        <title>The Spruce Budworm Genome: Reconstructing the Evolutionary History of Antifreeze Proteins.</title>
        <authorList>
            <person name="Beliveau C."/>
            <person name="Gagne P."/>
            <person name="Picq S."/>
            <person name="Vernygora O."/>
            <person name="Keeling C.I."/>
            <person name="Pinkney K."/>
            <person name="Doucet D."/>
            <person name="Wen F."/>
            <person name="Johnston J.S."/>
            <person name="Maaroufi H."/>
            <person name="Boyle B."/>
            <person name="Laroche J."/>
            <person name="Dewar K."/>
            <person name="Juretic N."/>
            <person name="Blackburn G."/>
            <person name="Nisole A."/>
            <person name="Brunet B."/>
            <person name="Brandao M."/>
            <person name="Lumley L."/>
            <person name="Duan J."/>
            <person name="Quan G."/>
            <person name="Lucarotti C.J."/>
            <person name="Roe A.D."/>
            <person name="Sperling F.A.H."/>
            <person name="Levesque R.C."/>
            <person name="Cusson M."/>
        </authorList>
    </citation>
    <scope>NUCLEOTIDE SEQUENCE [LARGE SCALE GENOMIC DNA]</scope>
    <source>
        <strain evidence="1">Glfc:IPQL:Cfum</strain>
    </source>
</reference>
<name>A0ACC0JHY2_CHOFU</name>
<keyword evidence="2" id="KW-1185">Reference proteome</keyword>
<evidence type="ECO:0000313" key="2">
    <source>
        <dbReference type="Proteomes" id="UP001064048"/>
    </source>
</evidence>
<evidence type="ECO:0000313" key="1">
    <source>
        <dbReference type="EMBL" id="KAI8423740.1"/>
    </source>
</evidence>
<protein>
    <submittedName>
        <fullName evidence="1">Uncharacterized protein</fullName>
    </submittedName>
</protein>
<gene>
    <name evidence="1" type="ORF">MSG28_012771</name>
</gene>